<dbReference type="InterPro" id="IPR005200">
    <property type="entry name" value="Endo-beta-glucanase"/>
</dbReference>
<keyword evidence="12" id="KW-1185">Reference proteome</keyword>
<evidence type="ECO:0000313" key="12">
    <source>
        <dbReference type="Proteomes" id="UP001596105"/>
    </source>
</evidence>
<reference evidence="12" key="1">
    <citation type="journal article" date="2019" name="Int. J. Syst. Evol. Microbiol.">
        <title>The Global Catalogue of Microorganisms (GCM) 10K type strain sequencing project: providing services to taxonomists for standard genome sequencing and annotation.</title>
        <authorList>
            <consortium name="The Broad Institute Genomics Platform"/>
            <consortium name="The Broad Institute Genome Sequencing Center for Infectious Disease"/>
            <person name="Wu L."/>
            <person name="Ma J."/>
        </authorList>
    </citation>
    <scope>NUCLEOTIDE SEQUENCE [LARGE SCALE GENOMIC DNA]</scope>
    <source>
        <strain evidence="12">CCUG 57113</strain>
    </source>
</reference>
<evidence type="ECO:0000256" key="4">
    <source>
        <dbReference type="ARBA" id="ARBA00022801"/>
    </source>
</evidence>
<dbReference type="Pfam" id="PF03639">
    <property type="entry name" value="Glyco_hydro_81"/>
    <property type="match status" value="1"/>
</dbReference>
<dbReference type="EMBL" id="JBHSMH010000004">
    <property type="protein sequence ID" value="MFC5467347.1"/>
    <property type="molecule type" value="Genomic_DNA"/>
</dbReference>
<evidence type="ECO:0000256" key="7">
    <source>
        <dbReference type="ARBA" id="ARBA00023316"/>
    </source>
</evidence>
<dbReference type="InterPro" id="IPR040720">
    <property type="entry name" value="GH81_C"/>
</dbReference>
<evidence type="ECO:0000313" key="11">
    <source>
        <dbReference type="EMBL" id="MFC5467347.1"/>
    </source>
</evidence>
<dbReference type="Gene3D" id="2.70.98.30">
    <property type="entry name" value="Golgi alpha-mannosidase II, domain 4"/>
    <property type="match status" value="1"/>
</dbReference>
<gene>
    <name evidence="11" type="ORF">ACFPPD_01370</name>
</gene>
<feature type="domain" description="Glycosyl hydrolase family 81 N-terminal" evidence="9">
    <location>
        <begin position="77"/>
        <end position="322"/>
    </location>
</feature>
<evidence type="ECO:0000259" key="9">
    <source>
        <dbReference type="Pfam" id="PF03639"/>
    </source>
</evidence>
<dbReference type="PANTHER" id="PTHR31983:SF0">
    <property type="entry name" value="GLUCAN ENDO-1,3-BETA-D-GLUCOSIDASE 2"/>
    <property type="match status" value="1"/>
</dbReference>
<evidence type="ECO:0000256" key="6">
    <source>
        <dbReference type="ARBA" id="ARBA00023295"/>
    </source>
</evidence>
<dbReference type="PROSITE" id="PS52008">
    <property type="entry name" value="GH81"/>
    <property type="match status" value="1"/>
</dbReference>
<dbReference type="RefSeq" id="WP_209747379.1">
    <property type="nucleotide sequence ID" value="NZ_JBHSMH010000004.1"/>
</dbReference>
<dbReference type="PANTHER" id="PTHR31983">
    <property type="entry name" value="ENDO-1,3(4)-BETA-GLUCANASE 1"/>
    <property type="match status" value="1"/>
</dbReference>
<evidence type="ECO:0000256" key="2">
    <source>
        <dbReference type="ARBA" id="ARBA00010730"/>
    </source>
</evidence>
<protein>
    <recommendedName>
        <fullName evidence="3">glucan endo-1,3-beta-D-glucosidase</fullName>
        <ecNumber evidence="3">3.2.1.39</ecNumber>
    </recommendedName>
</protein>
<evidence type="ECO:0000256" key="5">
    <source>
        <dbReference type="ARBA" id="ARBA00023277"/>
    </source>
</evidence>
<evidence type="ECO:0000256" key="8">
    <source>
        <dbReference type="ARBA" id="ARBA00023326"/>
    </source>
</evidence>
<accession>A0ABW0LRB0</accession>
<keyword evidence="7" id="KW-0961">Cell wall biogenesis/degradation</keyword>
<dbReference type="GO" id="GO:0016787">
    <property type="term" value="F:hydrolase activity"/>
    <property type="evidence" value="ECO:0007669"/>
    <property type="project" value="UniProtKB-KW"/>
</dbReference>
<sequence>MRRSRILRITTVLLSTAVLSGYFFQSDRSDDETLRKMRVGIEDSASKSIAIGDAVVRKTLDGTAFQAPQSLIYKTDRVNKPMPTNDWWSSAAWRPFTGAMYPHPLAVKGYPDGLGIAYPDIRVRPNSYQALYSDSGKDILVGGEDLIADATLVDGFGDWSVDLLFENDERNKRMRVTLAHGSPYIYYAFEQTKPVLRFSAEPEWFYGSADQAVIGVTVNGHHYAFFAPSGTTWSQAGDSTLLADMPKNKGYLSMALLPDNKAETLNKFAEYAYSFITDTRVTWNYDEKSSLVKTNYEAATTAMEGKRKGTLFALYPHQWKHTDAPFLPYTYKSPRGEMKIAEGRSFITEMTYHGILPYLPNIGTDETQLNALMDEFMADQPLMKPSPEAEGTYWYGKNYGRLSQALQIAKQLNRSKDKEALMKAIQIDMETAFGDTTAGKRLTYYDAVWGTLNVYPTQFGADLVLNDHHFHYGYWVYAAAMLAYEDPEWASPDRYGGMIELLIRDYADWDRSDESEKPLFPFLRTFDPYAGHSWASGEAADGSGYSPGNNQESSSEAIQAAAAMILWGDATGNREIRDTGIYLYTTETEAVRQYWFDVDGENFPEGYEFGYAPLVFSSGAEYRTWWTNNPEEVRLINALPFTGASLYLGWNPEYVQSNYERMIKENGGPEQEWKDLIWMYEAFYDPDTALSKMENEPFESEFGESAPHAYQWIANMKELGRVDPSVIADTPMYAAFLKDGKRTFIAYNGFGKEIKVTFKAAESTKKLVELKVPPKSIRYVQLHP</sequence>
<name>A0ABW0LRB0_9BACL</name>
<organism evidence="11 12">
    <name type="scientific">Cohnella suwonensis</name>
    <dbReference type="NCBI Taxonomy" id="696072"/>
    <lineage>
        <taxon>Bacteria</taxon>
        <taxon>Bacillati</taxon>
        <taxon>Bacillota</taxon>
        <taxon>Bacilli</taxon>
        <taxon>Bacillales</taxon>
        <taxon>Paenibacillaceae</taxon>
        <taxon>Cohnella</taxon>
    </lineage>
</organism>
<keyword evidence="4 11" id="KW-0378">Hydrolase</keyword>
<keyword evidence="5" id="KW-0119">Carbohydrate metabolism</keyword>
<comment type="catalytic activity">
    <reaction evidence="1">
        <text>Hydrolysis of (1-&gt;3)-beta-D-glucosidic linkages in (1-&gt;3)-beta-D-glucans.</text>
        <dbReference type="EC" id="3.2.1.39"/>
    </reaction>
</comment>
<keyword evidence="6" id="KW-0326">Glycosidase</keyword>
<comment type="similarity">
    <text evidence="2">Belongs to the glycosyl hydrolase 81 family.</text>
</comment>
<dbReference type="Proteomes" id="UP001596105">
    <property type="component" value="Unassembled WGS sequence"/>
</dbReference>
<proteinExistence type="inferred from homology"/>
<dbReference type="Pfam" id="PF17652">
    <property type="entry name" value="Glyco_hydro81C"/>
    <property type="match status" value="1"/>
</dbReference>
<dbReference type="InterPro" id="IPR040451">
    <property type="entry name" value="GH81_N"/>
</dbReference>
<feature type="domain" description="Glycosyl hydrolase family 81 C-terminal" evidence="10">
    <location>
        <begin position="383"/>
        <end position="701"/>
    </location>
</feature>
<evidence type="ECO:0000256" key="3">
    <source>
        <dbReference type="ARBA" id="ARBA00012780"/>
    </source>
</evidence>
<keyword evidence="8" id="KW-0624">Polysaccharide degradation</keyword>
<dbReference type="EC" id="3.2.1.39" evidence="3"/>
<evidence type="ECO:0000259" key="10">
    <source>
        <dbReference type="Pfam" id="PF17652"/>
    </source>
</evidence>
<comment type="caution">
    <text evidence="11">The sequence shown here is derived from an EMBL/GenBank/DDBJ whole genome shotgun (WGS) entry which is preliminary data.</text>
</comment>
<evidence type="ECO:0000256" key="1">
    <source>
        <dbReference type="ARBA" id="ARBA00000382"/>
    </source>
</evidence>